<organism evidence="1">
    <name type="scientific">Amorphochlora amoebiformis</name>
    <dbReference type="NCBI Taxonomy" id="1561963"/>
    <lineage>
        <taxon>Eukaryota</taxon>
        <taxon>Sar</taxon>
        <taxon>Rhizaria</taxon>
        <taxon>Cercozoa</taxon>
        <taxon>Chlorarachniophyceae</taxon>
        <taxon>Amorphochlora</taxon>
    </lineage>
</organism>
<name>A0A0H5BLN9_9EUKA</name>
<dbReference type="EMBL" id="AB996603">
    <property type="protein sequence ID" value="BAS01867.1"/>
    <property type="molecule type" value="Genomic_DNA"/>
</dbReference>
<dbReference type="InterPro" id="IPR016706">
    <property type="entry name" value="Cleav_polyA_spec_factor_su5"/>
</dbReference>
<gene>
    <name evidence="1" type="primary">mcf1.25</name>
</gene>
<dbReference type="GO" id="GO:0005849">
    <property type="term" value="C:mRNA cleavage factor complex"/>
    <property type="evidence" value="ECO:0007669"/>
    <property type="project" value="InterPro"/>
</dbReference>
<dbReference type="AlphaFoldDB" id="A0A0H5BLN9"/>
<dbReference type="GO" id="GO:0031124">
    <property type="term" value="P:mRNA 3'-end processing"/>
    <property type="evidence" value="ECO:0007669"/>
    <property type="project" value="InterPro"/>
</dbReference>
<dbReference type="Gene3D" id="3.90.79.10">
    <property type="entry name" value="Nucleoside Triphosphate Pyrophosphohydrolase"/>
    <property type="match status" value="1"/>
</dbReference>
<evidence type="ECO:0000313" key="1">
    <source>
        <dbReference type="EMBL" id="BAS01867.1"/>
    </source>
</evidence>
<dbReference type="PANTHER" id="PTHR13047">
    <property type="entry name" value="PRE-MRNA CLEAVAGE FACTOR IM, 25KD SUBUNIT"/>
    <property type="match status" value="1"/>
</dbReference>
<accession>A0A0H5BLN9</accession>
<protein>
    <submittedName>
        <fullName evidence="1">Pre-mRNA cleavage factor I</fullName>
    </submittedName>
</protein>
<keyword evidence="1" id="KW-0542">Nucleomorph</keyword>
<dbReference type="GO" id="GO:0003729">
    <property type="term" value="F:mRNA binding"/>
    <property type="evidence" value="ECO:0007669"/>
    <property type="project" value="InterPro"/>
</dbReference>
<reference evidence="1" key="1">
    <citation type="journal article" date="2015" name="Genome Biol. Evol.">
        <title>Nucleomorph Genome Sequences of Two Chlorarachniophytes, Amorphochlora amoebiformis and Lotharella vacuolata.</title>
        <authorList>
            <person name="Suzuki S."/>
            <person name="Shirato S."/>
            <person name="Hirakawa Y."/>
            <person name="Ishida K."/>
        </authorList>
    </citation>
    <scope>NUCLEOTIDE SEQUENCE</scope>
    <source>
        <strain evidence="1">CCMP2058</strain>
    </source>
</reference>
<dbReference type="Pfam" id="PF13869">
    <property type="entry name" value="NUDIX_2"/>
    <property type="match status" value="1"/>
</dbReference>
<proteinExistence type="predicted"/>
<geneLocation type="nucleomorph" evidence="1"/>
<sequence>MLNIHNLSNYRFAKRKTILRKDYTLFQRLKRTKYKFFKSRITKSFDLVFTFKNTYHIYLLLIKKIIKKFELINYSFTTKINIMKLNKCIKTLMKCPNSKYLGVFSIICIYWRYNFESWFFPYLMPHLRIPKEVKYQIIVQLPSEGILNIPKNCFISLFPLYKVYKNYRFGRIIADLPLLVSKYISTKRRIKHIKKHVY</sequence>